<reference evidence="4" key="1">
    <citation type="submission" date="2023-07" db="EMBL/GenBank/DDBJ databases">
        <title>30 novel species of actinomycetes from the DSMZ collection.</title>
        <authorList>
            <person name="Nouioui I."/>
        </authorList>
    </citation>
    <scope>NUCLEOTIDE SEQUENCE [LARGE SCALE GENOMIC DNA]</scope>
    <source>
        <strain evidence="4">DSM 45834</strain>
    </source>
</reference>
<evidence type="ECO:0000259" key="2">
    <source>
        <dbReference type="Pfam" id="PF02371"/>
    </source>
</evidence>
<dbReference type="RefSeq" id="WP_311560147.1">
    <property type="nucleotide sequence ID" value="NZ_JAVREJ010000038.1"/>
</dbReference>
<evidence type="ECO:0000313" key="3">
    <source>
        <dbReference type="EMBL" id="MDT0353620.1"/>
    </source>
</evidence>
<evidence type="ECO:0000259" key="1">
    <source>
        <dbReference type="Pfam" id="PF01548"/>
    </source>
</evidence>
<dbReference type="EMBL" id="JAVREJ010000038">
    <property type="protein sequence ID" value="MDT0353620.1"/>
    <property type="molecule type" value="Genomic_DNA"/>
</dbReference>
<dbReference type="Pfam" id="PF02371">
    <property type="entry name" value="Transposase_20"/>
    <property type="match status" value="1"/>
</dbReference>
<dbReference type="Pfam" id="PF01548">
    <property type="entry name" value="DEDD_Tnp_IS110"/>
    <property type="match status" value="1"/>
</dbReference>
<dbReference type="InterPro" id="IPR047650">
    <property type="entry name" value="Transpos_IS110"/>
</dbReference>
<sequence length="364" mass="39236">MPPAGPAKTNDDQVVLGVDTHKDVHVAVVLSILGLRLAACEFPTTRTGYRAMLTWARSFGPLHRAGVEGTGSYGAALTRLLRAEGVQVTEVNRPDRSARRRRGKSDVVDAESAARAVLAEDATAVPKSADGPVEAMRILKTAKDSAVKARVQAINQLKAVLVSADPALREALNPLSTSQLIARCAELTTGADDNRHDDVSAATVHTLRHLARRVHYLEAEIHDLRRRIAAAVESAAPQLLDVSGIGPDAAATLLIAAGDNPDRLTGEASFAALCGVSPVEASSGKTQRRRLNRGGHRQANAALYRAVLIGLRWNPRTREYARRRTAEGRTKREIIRCLKRYLARTVYRIIIAAGTANARRVSTT</sequence>
<evidence type="ECO:0000313" key="4">
    <source>
        <dbReference type="Proteomes" id="UP001183202"/>
    </source>
</evidence>
<gene>
    <name evidence="3" type="ORF">RM445_29430</name>
</gene>
<name>A0ABU2NIT6_9PSEU</name>
<organism evidence="3 4">
    <name type="scientific">Pseudonocardia charpentierae</name>
    <dbReference type="NCBI Taxonomy" id="3075545"/>
    <lineage>
        <taxon>Bacteria</taxon>
        <taxon>Bacillati</taxon>
        <taxon>Actinomycetota</taxon>
        <taxon>Actinomycetes</taxon>
        <taxon>Pseudonocardiales</taxon>
        <taxon>Pseudonocardiaceae</taxon>
        <taxon>Pseudonocardia</taxon>
    </lineage>
</organism>
<feature type="domain" description="Transposase IS116/IS110/IS902 C-terminal" evidence="2">
    <location>
        <begin position="238"/>
        <end position="321"/>
    </location>
</feature>
<dbReference type="NCBIfam" id="NF033542">
    <property type="entry name" value="transpos_IS110"/>
    <property type="match status" value="1"/>
</dbReference>
<proteinExistence type="predicted"/>
<dbReference type="PANTHER" id="PTHR33055:SF16">
    <property type="entry name" value="TRANSPOSASE FOR INSERTION SEQUENCE ELEMENT IS1547"/>
    <property type="match status" value="1"/>
</dbReference>
<feature type="domain" description="Transposase IS110-like N-terminal" evidence="1">
    <location>
        <begin position="16"/>
        <end position="163"/>
    </location>
</feature>
<dbReference type="InterPro" id="IPR002525">
    <property type="entry name" value="Transp_IS110-like_N"/>
</dbReference>
<keyword evidence="4" id="KW-1185">Reference proteome</keyword>
<dbReference type="InterPro" id="IPR003346">
    <property type="entry name" value="Transposase_20"/>
</dbReference>
<accession>A0ABU2NIT6</accession>
<protein>
    <submittedName>
        <fullName evidence="3">IS110 family transposase</fullName>
    </submittedName>
</protein>
<dbReference type="PANTHER" id="PTHR33055">
    <property type="entry name" value="TRANSPOSASE FOR INSERTION SEQUENCE ELEMENT IS1111A"/>
    <property type="match status" value="1"/>
</dbReference>
<dbReference type="Proteomes" id="UP001183202">
    <property type="component" value="Unassembled WGS sequence"/>
</dbReference>
<comment type="caution">
    <text evidence="3">The sequence shown here is derived from an EMBL/GenBank/DDBJ whole genome shotgun (WGS) entry which is preliminary data.</text>
</comment>